<feature type="transmembrane region" description="Helical" evidence="2">
    <location>
        <begin position="12"/>
        <end position="29"/>
    </location>
</feature>
<evidence type="ECO:0000313" key="4">
    <source>
        <dbReference type="EMBL" id="OAV00236.1"/>
    </source>
</evidence>
<dbReference type="InterPro" id="IPR026881">
    <property type="entry name" value="WYL_dom"/>
</dbReference>
<comment type="caution">
    <text evidence="4">The sequence shown here is derived from an EMBL/GenBank/DDBJ whole genome shotgun (WGS) entry which is preliminary data.</text>
</comment>
<sequence length="227" mass="24967">MPDGGIVEPSAIDIIGMLAGVGAVIWLIIRSAKIGKARKASPVIDSTTDQPPIILQTAEESIPEFKEADAEAHMLIEQEAKIRAEQDQTFAKEQQAINDRIAALEAELLSTRMDLSQTREQLDDIKPKPKPQPPKPEAKADLELGEDKVCLMEYRDSKGAVSTRPIIPRALKANQSGNWVVSAVDINANRVKSFRVDRIECLAHNGQAWTDQDDILGVIRTLETVID</sequence>
<protein>
    <recommendedName>
        <fullName evidence="3">WYL domain-containing protein</fullName>
    </recommendedName>
</protein>
<accession>A0A7Z0UXS4</accession>
<keyword evidence="2" id="KW-0812">Transmembrane</keyword>
<feature type="domain" description="WYL" evidence="3">
    <location>
        <begin position="146"/>
        <end position="201"/>
    </location>
</feature>
<proteinExistence type="predicted"/>
<feature type="region of interest" description="Disordered" evidence="1">
    <location>
        <begin position="118"/>
        <end position="141"/>
    </location>
</feature>
<evidence type="ECO:0000256" key="2">
    <source>
        <dbReference type="SAM" id="Phobius"/>
    </source>
</evidence>
<gene>
    <name evidence="4" type="ORF">AO382_1386</name>
</gene>
<dbReference type="AlphaFoldDB" id="A0A7Z0UXS4"/>
<name>A0A7Z0UXS4_MORCA</name>
<organism evidence="4 5">
    <name type="scientific">Moraxella catarrhalis</name>
    <name type="common">Branhamella catarrhalis</name>
    <dbReference type="NCBI Taxonomy" id="480"/>
    <lineage>
        <taxon>Bacteria</taxon>
        <taxon>Pseudomonadati</taxon>
        <taxon>Pseudomonadota</taxon>
        <taxon>Gammaproteobacteria</taxon>
        <taxon>Moraxellales</taxon>
        <taxon>Moraxellaceae</taxon>
        <taxon>Moraxella</taxon>
    </lineage>
</organism>
<keyword evidence="2" id="KW-1133">Transmembrane helix</keyword>
<evidence type="ECO:0000259" key="3">
    <source>
        <dbReference type="Pfam" id="PF13280"/>
    </source>
</evidence>
<dbReference type="Pfam" id="PF13280">
    <property type="entry name" value="WYL"/>
    <property type="match status" value="1"/>
</dbReference>
<keyword evidence="2" id="KW-0472">Membrane</keyword>
<evidence type="ECO:0000256" key="1">
    <source>
        <dbReference type="SAM" id="MobiDB-lite"/>
    </source>
</evidence>
<dbReference type="EMBL" id="LXHE01000014">
    <property type="protein sequence ID" value="OAV00236.1"/>
    <property type="molecule type" value="Genomic_DNA"/>
</dbReference>
<evidence type="ECO:0000313" key="5">
    <source>
        <dbReference type="Proteomes" id="UP000078446"/>
    </source>
</evidence>
<reference evidence="4 5" key="1">
    <citation type="journal article" date="2016" name="Genome Biol. Evol.">
        <title>Comparative Genomic Analyses of the Moraxella catarrhalis Serosensitive and Seroresistant Lineages Demonstrate Their Independent Evolution.</title>
        <authorList>
            <person name="Earl J.P."/>
            <person name="de Vries S.P."/>
            <person name="Ahmed A."/>
            <person name="Powell E."/>
            <person name="Schultz M.P."/>
            <person name="Hermans P.W."/>
            <person name="Hill D.J."/>
            <person name="Zhou Z."/>
            <person name="Constantinidou C.I."/>
            <person name="Hu F.Z."/>
            <person name="Bootsma H.J."/>
            <person name="Ehrlich G.D."/>
        </authorList>
    </citation>
    <scope>NUCLEOTIDE SEQUENCE [LARGE SCALE GENOMIC DNA]</scope>
    <source>
        <strain evidence="4 5">Z7574</strain>
    </source>
</reference>
<dbReference type="Proteomes" id="UP000078446">
    <property type="component" value="Unassembled WGS sequence"/>
</dbReference>